<dbReference type="PROSITE" id="PS00061">
    <property type="entry name" value="ADH_SHORT"/>
    <property type="match status" value="1"/>
</dbReference>
<name>A0A9P6A9L9_PLEER</name>
<dbReference type="OrthoDB" id="3009253at2759"/>
<keyword evidence="3" id="KW-1185">Reference proteome</keyword>
<dbReference type="PRINTS" id="PR00081">
    <property type="entry name" value="GDHRDH"/>
</dbReference>
<dbReference type="PANTHER" id="PTHR42820:SF1">
    <property type="entry name" value="SHORT-CHAIN DEHYDROGENASE_REDUCTASE FAMILY PROTEIN"/>
    <property type="match status" value="1"/>
</dbReference>
<dbReference type="EMBL" id="MU154528">
    <property type="protein sequence ID" value="KAF9500264.1"/>
    <property type="molecule type" value="Genomic_DNA"/>
</dbReference>
<sequence>MLGSPLTSQLPRVRPFKRHARLLVLNATDERDRPFAVNVRGTFLCYKHAIDAMIKRRRGGRIVCACSNAGKKGIAEAACYSSTKFADRGLTQSAAQEYGKLALQ</sequence>
<evidence type="ECO:0000256" key="1">
    <source>
        <dbReference type="ARBA" id="ARBA00022857"/>
    </source>
</evidence>
<dbReference type="AlphaFoldDB" id="A0A9P6A9L9"/>
<dbReference type="InterPro" id="IPR020904">
    <property type="entry name" value="Sc_DH/Rdtase_CS"/>
</dbReference>
<protein>
    <submittedName>
        <fullName evidence="2">Uncharacterized protein</fullName>
    </submittedName>
</protein>
<proteinExistence type="predicted"/>
<accession>A0A9P6A9L9</accession>
<dbReference type="PANTHER" id="PTHR42820">
    <property type="entry name" value="SHORT-CHAIN DEHYDROGENASE REDUCTASE"/>
    <property type="match status" value="1"/>
</dbReference>
<evidence type="ECO:0000313" key="3">
    <source>
        <dbReference type="Proteomes" id="UP000807025"/>
    </source>
</evidence>
<comment type="caution">
    <text evidence="2">The sequence shown here is derived from an EMBL/GenBank/DDBJ whole genome shotgun (WGS) entry which is preliminary data.</text>
</comment>
<gene>
    <name evidence="2" type="ORF">BDN71DRAFT_1440872</name>
</gene>
<dbReference type="InterPro" id="IPR036291">
    <property type="entry name" value="NAD(P)-bd_dom_sf"/>
</dbReference>
<dbReference type="SUPFAM" id="SSF51735">
    <property type="entry name" value="NAD(P)-binding Rossmann-fold domains"/>
    <property type="match status" value="1"/>
</dbReference>
<dbReference type="Proteomes" id="UP000807025">
    <property type="component" value="Unassembled WGS sequence"/>
</dbReference>
<keyword evidence="1" id="KW-0521">NADP</keyword>
<dbReference type="Pfam" id="PF00106">
    <property type="entry name" value="adh_short"/>
    <property type="match status" value="1"/>
</dbReference>
<dbReference type="InterPro" id="IPR002347">
    <property type="entry name" value="SDR_fam"/>
</dbReference>
<evidence type="ECO:0000313" key="2">
    <source>
        <dbReference type="EMBL" id="KAF9500264.1"/>
    </source>
</evidence>
<organism evidence="2 3">
    <name type="scientific">Pleurotus eryngii</name>
    <name type="common">Boletus of the steppes</name>
    <dbReference type="NCBI Taxonomy" id="5323"/>
    <lineage>
        <taxon>Eukaryota</taxon>
        <taxon>Fungi</taxon>
        <taxon>Dikarya</taxon>
        <taxon>Basidiomycota</taxon>
        <taxon>Agaricomycotina</taxon>
        <taxon>Agaricomycetes</taxon>
        <taxon>Agaricomycetidae</taxon>
        <taxon>Agaricales</taxon>
        <taxon>Pleurotineae</taxon>
        <taxon>Pleurotaceae</taxon>
        <taxon>Pleurotus</taxon>
    </lineage>
</organism>
<reference evidence="2" key="1">
    <citation type="submission" date="2020-11" db="EMBL/GenBank/DDBJ databases">
        <authorList>
            <consortium name="DOE Joint Genome Institute"/>
            <person name="Ahrendt S."/>
            <person name="Riley R."/>
            <person name="Andreopoulos W."/>
            <person name="Labutti K."/>
            <person name="Pangilinan J."/>
            <person name="Ruiz-Duenas F.J."/>
            <person name="Barrasa J.M."/>
            <person name="Sanchez-Garcia M."/>
            <person name="Camarero S."/>
            <person name="Miyauchi S."/>
            <person name="Serrano A."/>
            <person name="Linde D."/>
            <person name="Babiker R."/>
            <person name="Drula E."/>
            <person name="Ayuso-Fernandez I."/>
            <person name="Pacheco R."/>
            <person name="Padilla G."/>
            <person name="Ferreira P."/>
            <person name="Barriuso J."/>
            <person name="Kellner H."/>
            <person name="Castanera R."/>
            <person name="Alfaro M."/>
            <person name="Ramirez L."/>
            <person name="Pisabarro A.G."/>
            <person name="Kuo A."/>
            <person name="Tritt A."/>
            <person name="Lipzen A."/>
            <person name="He G."/>
            <person name="Yan M."/>
            <person name="Ng V."/>
            <person name="Cullen D."/>
            <person name="Martin F."/>
            <person name="Rosso M.-N."/>
            <person name="Henrissat B."/>
            <person name="Hibbett D."/>
            <person name="Martinez A.T."/>
            <person name="Grigoriev I.V."/>
        </authorList>
    </citation>
    <scope>NUCLEOTIDE SEQUENCE</scope>
    <source>
        <strain evidence="2">ATCC 90797</strain>
    </source>
</reference>
<dbReference type="Gene3D" id="3.40.50.720">
    <property type="entry name" value="NAD(P)-binding Rossmann-like Domain"/>
    <property type="match status" value="1"/>
</dbReference>